<dbReference type="InterPro" id="IPR013098">
    <property type="entry name" value="Ig_I-set"/>
</dbReference>
<dbReference type="InterPro" id="IPR013106">
    <property type="entry name" value="Ig_V-set"/>
</dbReference>
<dbReference type="InterPro" id="IPR007110">
    <property type="entry name" value="Ig-like_dom"/>
</dbReference>
<proteinExistence type="inferred from homology"/>
<evidence type="ECO:0000256" key="4">
    <source>
        <dbReference type="ARBA" id="ARBA00022734"/>
    </source>
</evidence>
<dbReference type="PANTHER" id="PTHR12035">
    <property type="entry name" value="SIALIC ACID BINDING IMMUNOGLOBULIN-LIKE LECTIN"/>
    <property type="match status" value="1"/>
</dbReference>
<dbReference type="SUPFAM" id="SSF48726">
    <property type="entry name" value="Immunoglobulin"/>
    <property type="match status" value="5"/>
</dbReference>
<organism evidence="15 16">
    <name type="scientific">Jaculus jaculus</name>
    <name type="common">Lesser Egyptian jerboa</name>
    <dbReference type="NCBI Taxonomy" id="51337"/>
    <lineage>
        <taxon>Eukaryota</taxon>
        <taxon>Metazoa</taxon>
        <taxon>Chordata</taxon>
        <taxon>Craniata</taxon>
        <taxon>Vertebrata</taxon>
        <taxon>Euteleostomi</taxon>
        <taxon>Mammalia</taxon>
        <taxon>Eutheria</taxon>
        <taxon>Euarchontoglires</taxon>
        <taxon>Glires</taxon>
        <taxon>Rodentia</taxon>
        <taxon>Myomorpha</taxon>
        <taxon>Dipodoidea</taxon>
        <taxon>Dipodidae</taxon>
        <taxon>Dipodinae</taxon>
        <taxon>Jaculus</taxon>
    </lineage>
</organism>
<evidence type="ECO:0000256" key="2">
    <source>
        <dbReference type="ARBA" id="ARBA00022692"/>
    </source>
</evidence>
<keyword evidence="8" id="KW-1015">Disulfide bond</keyword>
<feature type="signal peptide" evidence="13">
    <location>
        <begin position="1"/>
        <end position="19"/>
    </location>
</feature>
<name>A0A8C5KA26_JACJA</name>
<dbReference type="Pfam" id="PF07686">
    <property type="entry name" value="V-set"/>
    <property type="match status" value="1"/>
</dbReference>
<feature type="domain" description="Ig-like" evidence="14">
    <location>
        <begin position="353"/>
        <end position="439"/>
    </location>
</feature>
<sequence length="685" mass="76111">MSLLLPVLLLLLGSEWVQGQQSQATDKYSLQVEKLVTVQEGLCVLVPCSFSSPKSMWPNSMVYGYWFTRGTNTDKGHPVATNNKYKAVRPRTKERFQLVGDPGKQDCSLMIRDVQREDSMGYFFRLEKSFDKYNFLDGFILQVEGLTQKPDIFIPATLEPGQPVRVLCVFNWAFEGCSAPSFSWRGAAASSQGGTPSTSYFSVLTFTPEPQHHNDELTCQVDFPRLGVSTQKTIRMNMAYAPKDLVISIFQGTMSGNISHLEDLKVHQGQALRLLCAAASEPPATLSWVLEDRVLSWSSPLGSRTLWLELPEVKAEDSGRYTCQAENRLGFQQRTLNLSVLCDRTSRALCLFPSLVLEILRKGCSLPVLEGQSLRLVCVTRSNPPARLSWTLESQTLDPTLSPDPGVLELPLVQWEHAGKFTCSAQNSLGAQYISLSLSVHYPPQMPAPSCSWEAEGLLCSCSSRAWPAPSLHWQLGEGLLKGNSSNDSITVTSSTMGPWANSSLSLHMGFSASFGLSCEAQNAHGVQRATVLLLPGQQPVGESRISKLWGSGVWAQMQQSMVIMKMLWKKKTQEQTSRPKILRGSTILDYINVVPKTRSLNRNRKAKPSPPPRTPPIGTHCPESKQKKNEPHLVFPGYPESKSPTQAPASENENDPEELHYAHLHFPCLRTQDTQAEYAEVRFH</sequence>
<dbReference type="InterPro" id="IPR003598">
    <property type="entry name" value="Ig_sub2"/>
</dbReference>
<feature type="region of interest" description="Disordered" evidence="12">
    <location>
        <begin position="599"/>
        <end position="658"/>
    </location>
</feature>
<dbReference type="InterPro" id="IPR051036">
    <property type="entry name" value="SIGLEC"/>
</dbReference>
<evidence type="ECO:0000256" key="1">
    <source>
        <dbReference type="ARBA" id="ARBA00004479"/>
    </source>
</evidence>
<evidence type="ECO:0000256" key="11">
    <source>
        <dbReference type="ARBA" id="ARBA00038361"/>
    </source>
</evidence>
<dbReference type="SMART" id="SM00408">
    <property type="entry name" value="IGc2"/>
    <property type="match status" value="2"/>
</dbReference>
<protein>
    <submittedName>
        <fullName evidence="15">Sialic acid binding Ig-like lectin G</fullName>
    </submittedName>
</protein>
<dbReference type="Ensembl" id="ENSJJAT00000012093.1">
    <property type="protein sequence ID" value="ENSJJAP00000005711.1"/>
    <property type="gene ID" value="ENSJJAG00000010578.1"/>
</dbReference>
<keyword evidence="10" id="KW-0393">Immunoglobulin domain</keyword>
<dbReference type="InterPro" id="IPR036179">
    <property type="entry name" value="Ig-like_dom_sf"/>
</dbReference>
<dbReference type="GO" id="GO:0106015">
    <property type="term" value="P:negative regulation of inflammatory response to wounding"/>
    <property type="evidence" value="ECO:0007669"/>
    <property type="project" value="Ensembl"/>
</dbReference>
<dbReference type="AlphaFoldDB" id="A0A8C5KA26"/>
<comment type="similarity">
    <text evidence="11">Belongs to the immunoglobulin superfamily. SIGLEC (sialic acid binding Ig-like lectin) family.</text>
</comment>
<dbReference type="InterPro" id="IPR013783">
    <property type="entry name" value="Ig-like_fold"/>
</dbReference>
<keyword evidence="5" id="KW-0130">Cell adhesion</keyword>
<dbReference type="SMART" id="SM00409">
    <property type="entry name" value="IG"/>
    <property type="match status" value="3"/>
</dbReference>
<dbReference type="GO" id="GO:0002638">
    <property type="term" value="P:negative regulation of immunoglobulin production"/>
    <property type="evidence" value="ECO:0007669"/>
    <property type="project" value="Ensembl"/>
</dbReference>
<dbReference type="GO" id="GO:0033691">
    <property type="term" value="F:sialic acid binding"/>
    <property type="evidence" value="ECO:0007669"/>
    <property type="project" value="TreeGrafter"/>
</dbReference>
<evidence type="ECO:0000256" key="9">
    <source>
        <dbReference type="ARBA" id="ARBA00023180"/>
    </source>
</evidence>
<keyword evidence="2" id="KW-0812">Transmembrane</keyword>
<keyword evidence="16" id="KW-1185">Reference proteome</keyword>
<dbReference type="GO" id="GO:0050849">
    <property type="term" value="P:negative regulation of calcium-mediated signaling"/>
    <property type="evidence" value="ECO:0007669"/>
    <property type="project" value="Ensembl"/>
</dbReference>
<dbReference type="PANTHER" id="PTHR12035:SF115">
    <property type="entry name" value="SIALIC ACID-BINDING IG-LIKE LECTIN 10"/>
    <property type="match status" value="1"/>
</dbReference>
<dbReference type="OMA" id="DCSLMIR"/>
<dbReference type="GO" id="GO:0005886">
    <property type="term" value="C:plasma membrane"/>
    <property type="evidence" value="ECO:0007669"/>
    <property type="project" value="TreeGrafter"/>
</dbReference>
<evidence type="ECO:0000256" key="5">
    <source>
        <dbReference type="ARBA" id="ARBA00022889"/>
    </source>
</evidence>
<dbReference type="GO" id="GO:0050776">
    <property type="term" value="P:regulation of immune response"/>
    <property type="evidence" value="ECO:0007669"/>
    <property type="project" value="Ensembl"/>
</dbReference>
<keyword evidence="6" id="KW-1133">Transmembrane helix</keyword>
<feature type="domain" description="Ig-like" evidence="14">
    <location>
        <begin position="150"/>
        <end position="235"/>
    </location>
</feature>
<reference evidence="15" key="1">
    <citation type="submission" date="2025-08" db="UniProtKB">
        <authorList>
            <consortium name="Ensembl"/>
        </authorList>
    </citation>
    <scope>IDENTIFICATION</scope>
</reference>
<dbReference type="InterPro" id="IPR003599">
    <property type="entry name" value="Ig_sub"/>
</dbReference>
<feature type="compositionally biased region" description="Polar residues" evidence="12">
    <location>
        <begin position="643"/>
        <end position="652"/>
    </location>
</feature>
<evidence type="ECO:0000256" key="10">
    <source>
        <dbReference type="ARBA" id="ARBA00023319"/>
    </source>
</evidence>
<evidence type="ECO:0000256" key="8">
    <source>
        <dbReference type="ARBA" id="ARBA00023157"/>
    </source>
</evidence>
<reference evidence="15" key="2">
    <citation type="submission" date="2025-09" db="UniProtKB">
        <authorList>
            <consortium name="Ensembl"/>
        </authorList>
    </citation>
    <scope>IDENTIFICATION</scope>
</reference>
<keyword evidence="7" id="KW-0472">Membrane</keyword>
<dbReference type="Proteomes" id="UP000694385">
    <property type="component" value="Unassembled WGS sequence"/>
</dbReference>
<keyword evidence="9" id="KW-0325">Glycoprotein</keyword>
<evidence type="ECO:0000256" key="12">
    <source>
        <dbReference type="SAM" id="MobiDB-lite"/>
    </source>
</evidence>
<dbReference type="Gene3D" id="2.60.40.10">
    <property type="entry name" value="Immunoglobulins"/>
    <property type="match status" value="5"/>
</dbReference>
<feature type="domain" description="Ig-like" evidence="14">
    <location>
        <begin position="242"/>
        <end position="339"/>
    </location>
</feature>
<dbReference type="GO" id="GO:0007155">
    <property type="term" value="P:cell adhesion"/>
    <property type="evidence" value="ECO:0007669"/>
    <property type="project" value="UniProtKB-KW"/>
</dbReference>
<dbReference type="PROSITE" id="PS50835">
    <property type="entry name" value="IG_LIKE"/>
    <property type="match status" value="3"/>
</dbReference>
<dbReference type="Pfam" id="PF07679">
    <property type="entry name" value="I-set"/>
    <property type="match status" value="1"/>
</dbReference>
<gene>
    <name evidence="15" type="primary">LOC101614573</name>
</gene>
<keyword evidence="3 13" id="KW-0732">Signal</keyword>
<evidence type="ECO:0000259" key="14">
    <source>
        <dbReference type="PROSITE" id="PS50835"/>
    </source>
</evidence>
<dbReference type="GeneTree" id="ENSGT01150000286907"/>
<feature type="compositionally biased region" description="Basic and acidic residues" evidence="12">
    <location>
        <begin position="623"/>
        <end position="632"/>
    </location>
</feature>
<dbReference type="FunFam" id="2.60.40.10:FF:000829">
    <property type="entry name" value="Sialic acid-binding Ig-like lectin 8"/>
    <property type="match status" value="1"/>
</dbReference>
<dbReference type="Pfam" id="PF13927">
    <property type="entry name" value="Ig_3"/>
    <property type="match status" value="1"/>
</dbReference>
<dbReference type="GO" id="GO:0030888">
    <property type="term" value="P:regulation of B cell proliferation"/>
    <property type="evidence" value="ECO:0007669"/>
    <property type="project" value="Ensembl"/>
</dbReference>
<evidence type="ECO:0000313" key="16">
    <source>
        <dbReference type="Proteomes" id="UP000694385"/>
    </source>
</evidence>
<keyword evidence="4" id="KW-0430">Lectin</keyword>
<feature type="chain" id="PRO_5034496245" evidence="13">
    <location>
        <begin position="20"/>
        <end position="685"/>
    </location>
</feature>
<accession>A0A8C5KA26</accession>
<comment type="subcellular location">
    <subcellularLocation>
        <location evidence="1">Membrane</location>
        <topology evidence="1">Single-pass type I membrane protein</topology>
    </subcellularLocation>
</comment>
<dbReference type="GO" id="GO:0030246">
    <property type="term" value="F:carbohydrate binding"/>
    <property type="evidence" value="ECO:0007669"/>
    <property type="project" value="UniProtKB-KW"/>
</dbReference>
<evidence type="ECO:0000256" key="7">
    <source>
        <dbReference type="ARBA" id="ARBA00023136"/>
    </source>
</evidence>
<evidence type="ECO:0000256" key="6">
    <source>
        <dbReference type="ARBA" id="ARBA00022989"/>
    </source>
</evidence>
<evidence type="ECO:0000256" key="13">
    <source>
        <dbReference type="SAM" id="SignalP"/>
    </source>
</evidence>
<evidence type="ECO:0000256" key="3">
    <source>
        <dbReference type="ARBA" id="ARBA00022729"/>
    </source>
</evidence>
<evidence type="ECO:0000313" key="15">
    <source>
        <dbReference type="Ensembl" id="ENSJJAP00000005711.1"/>
    </source>
</evidence>
<dbReference type="GO" id="GO:0002244">
    <property type="term" value="P:hematopoietic progenitor cell differentiation"/>
    <property type="evidence" value="ECO:0007669"/>
    <property type="project" value="Ensembl"/>
</dbReference>